<evidence type="ECO:0000256" key="2">
    <source>
        <dbReference type="ARBA" id="ARBA00022729"/>
    </source>
</evidence>
<dbReference type="SUPFAM" id="SSF57196">
    <property type="entry name" value="EGF/Laminin"/>
    <property type="match status" value="1"/>
</dbReference>
<proteinExistence type="predicted"/>
<dbReference type="GO" id="GO:0006898">
    <property type="term" value="P:receptor-mediated endocytosis"/>
    <property type="evidence" value="ECO:0007669"/>
    <property type="project" value="TreeGrafter"/>
</dbReference>
<evidence type="ECO:0000256" key="4">
    <source>
        <dbReference type="ARBA" id="ARBA00023157"/>
    </source>
</evidence>
<dbReference type="FunFam" id="2.10.25.10:FF:000038">
    <property type="entry name" value="Fibrillin 2"/>
    <property type="match status" value="1"/>
</dbReference>
<feature type="domain" description="EGF-like calcium-binding" evidence="5">
    <location>
        <begin position="9"/>
        <end position="50"/>
    </location>
</feature>
<dbReference type="SMART" id="SM00179">
    <property type="entry name" value="EGF_CA"/>
    <property type="match status" value="1"/>
</dbReference>
<dbReference type="EMBL" id="MUJZ01001728">
    <property type="protein sequence ID" value="OTF83882.1"/>
    <property type="molecule type" value="Genomic_DNA"/>
</dbReference>
<dbReference type="PANTHER" id="PTHR22722">
    <property type="entry name" value="LOW-DENSITY LIPOPROTEIN RECEPTOR-RELATED PROTEIN 2-RELATED"/>
    <property type="match status" value="1"/>
</dbReference>
<dbReference type="PROSITE" id="PS01187">
    <property type="entry name" value="EGF_CA"/>
    <property type="match status" value="1"/>
</dbReference>
<keyword evidence="2" id="KW-0732">Signal</keyword>
<dbReference type="InterPro" id="IPR018097">
    <property type="entry name" value="EGF_Ca-bd_CS"/>
</dbReference>
<comment type="caution">
    <text evidence="6">The sequence shown here is derived from an EMBL/GenBank/DDBJ whole genome shotgun (WGS) entry which is preliminary data.</text>
</comment>
<accession>A0A1Y3BSX9</accession>
<dbReference type="GO" id="GO:0042562">
    <property type="term" value="F:hormone binding"/>
    <property type="evidence" value="ECO:0007669"/>
    <property type="project" value="TreeGrafter"/>
</dbReference>
<dbReference type="InterPro" id="IPR049883">
    <property type="entry name" value="NOTCH1_EGF-like"/>
</dbReference>
<dbReference type="PANTHER" id="PTHR22722:SF14">
    <property type="entry name" value="MEGALIN, ISOFORM A"/>
    <property type="match status" value="1"/>
</dbReference>
<organism evidence="6 7">
    <name type="scientific">Euroglyphus maynei</name>
    <name type="common">Mayne's house dust mite</name>
    <dbReference type="NCBI Taxonomy" id="6958"/>
    <lineage>
        <taxon>Eukaryota</taxon>
        <taxon>Metazoa</taxon>
        <taxon>Ecdysozoa</taxon>
        <taxon>Arthropoda</taxon>
        <taxon>Chelicerata</taxon>
        <taxon>Arachnida</taxon>
        <taxon>Acari</taxon>
        <taxon>Acariformes</taxon>
        <taxon>Sarcoptiformes</taxon>
        <taxon>Astigmata</taxon>
        <taxon>Psoroptidia</taxon>
        <taxon>Analgoidea</taxon>
        <taxon>Pyroglyphidae</taxon>
        <taxon>Pyroglyphinae</taxon>
        <taxon>Euroglyphus</taxon>
    </lineage>
</organism>
<dbReference type="InterPro" id="IPR011042">
    <property type="entry name" value="6-blade_b-propeller_TolB-like"/>
</dbReference>
<feature type="non-terminal residue" evidence="6">
    <location>
        <position position="100"/>
    </location>
</feature>
<dbReference type="GO" id="GO:0005509">
    <property type="term" value="F:calcium ion binding"/>
    <property type="evidence" value="ECO:0007669"/>
    <property type="project" value="InterPro"/>
</dbReference>
<reference evidence="6 7" key="1">
    <citation type="submission" date="2017-03" db="EMBL/GenBank/DDBJ databases">
        <title>Genome Survey of Euroglyphus maynei.</title>
        <authorList>
            <person name="Arlian L.G."/>
            <person name="Morgan M.S."/>
            <person name="Rider S.D."/>
        </authorList>
    </citation>
    <scope>NUCLEOTIDE SEQUENCE [LARGE SCALE GENOMIC DNA]</scope>
    <source>
        <strain evidence="6">Arlian Lab</strain>
        <tissue evidence="6">Whole body</tissue>
    </source>
</reference>
<keyword evidence="7" id="KW-1185">Reference proteome</keyword>
<evidence type="ECO:0000259" key="5">
    <source>
        <dbReference type="SMART" id="SM00179"/>
    </source>
</evidence>
<evidence type="ECO:0000256" key="3">
    <source>
        <dbReference type="ARBA" id="ARBA00022737"/>
    </source>
</evidence>
<dbReference type="Gene3D" id="2.120.10.30">
    <property type="entry name" value="TolB, C-terminal domain"/>
    <property type="match status" value="1"/>
</dbReference>
<evidence type="ECO:0000256" key="1">
    <source>
        <dbReference type="ARBA" id="ARBA00022536"/>
    </source>
</evidence>
<sequence>MKDGKACEDIDECTAMKQKCSQYCFNTPGSFSCKCNDIYYEREPDGHTCKRRDMDVQPWLIFSNRYYIRNSSIDGSQYNLIKMDLKNVVALDFDYREERL</sequence>
<dbReference type="Pfam" id="PF07645">
    <property type="entry name" value="EGF_CA"/>
    <property type="match status" value="1"/>
</dbReference>
<dbReference type="GO" id="GO:0043235">
    <property type="term" value="C:receptor complex"/>
    <property type="evidence" value="ECO:0007669"/>
    <property type="project" value="TreeGrafter"/>
</dbReference>
<dbReference type="GO" id="GO:0016324">
    <property type="term" value="C:apical plasma membrane"/>
    <property type="evidence" value="ECO:0007669"/>
    <property type="project" value="TreeGrafter"/>
</dbReference>
<dbReference type="Proteomes" id="UP000194236">
    <property type="component" value="Unassembled WGS sequence"/>
</dbReference>
<dbReference type="AlphaFoldDB" id="A0A1Y3BSX9"/>
<dbReference type="OrthoDB" id="6516201at2759"/>
<keyword evidence="3" id="KW-0677">Repeat</keyword>
<dbReference type="InterPro" id="IPR001881">
    <property type="entry name" value="EGF-like_Ca-bd_dom"/>
</dbReference>
<name>A0A1Y3BSX9_EURMA</name>
<dbReference type="Gene3D" id="2.10.25.10">
    <property type="entry name" value="Laminin"/>
    <property type="match status" value="1"/>
</dbReference>
<gene>
    <name evidence="6" type="ORF">BLA29_010365</name>
</gene>
<protein>
    <recommendedName>
        <fullName evidence="5">EGF-like calcium-binding domain-containing protein</fullName>
    </recommendedName>
</protein>
<keyword evidence="1" id="KW-0245">EGF-like domain</keyword>
<dbReference type="PROSITE" id="PS51257">
    <property type="entry name" value="PROKAR_LIPOPROTEIN"/>
    <property type="match status" value="1"/>
</dbReference>
<evidence type="ECO:0000313" key="6">
    <source>
        <dbReference type="EMBL" id="OTF83882.1"/>
    </source>
</evidence>
<dbReference type="InterPro" id="IPR051221">
    <property type="entry name" value="LDLR-related"/>
</dbReference>
<keyword evidence="4" id="KW-1015">Disulfide bond</keyword>
<evidence type="ECO:0000313" key="7">
    <source>
        <dbReference type="Proteomes" id="UP000194236"/>
    </source>
</evidence>